<dbReference type="AlphaFoldDB" id="A0A174FKS9"/>
<evidence type="ECO:0000313" key="2">
    <source>
        <dbReference type="Proteomes" id="UP000095333"/>
    </source>
</evidence>
<evidence type="ECO:0000313" key="1">
    <source>
        <dbReference type="EMBL" id="CUO50864.1"/>
    </source>
</evidence>
<reference evidence="1 2" key="1">
    <citation type="submission" date="2015-09" db="EMBL/GenBank/DDBJ databases">
        <authorList>
            <consortium name="Pathogen Informatics"/>
        </authorList>
    </citation>
    <scope>NUCLEOTIDE SEQUENCE [LARGE SCALE GENOMIC DNA]</scope>
    <source>
        <strain evidence="1 2">2789STDY5834842</strain>
    </source>
</reference>
<sequence>MLIVGSRPHMLAHMEAYVRLIDKYMVCYFIKFGVIS</sequence>
<accession>A0A174FKS9</accession>
<organism evidence="1 2">
    <name type="scientific">Phocaeicola vulgatus</name>
    <name type="common">Bacteroides vulgatus</name>
    <dbReference type="NCBI Taxonomy" id="821"/>
    <lineage>
        <taxon>Bacteria</taxon>
        <taxon>Pseudomonadati</taxon>
        <taxon>Bacteroidota</taxon>
        <taxon>Bacteroidia</taxon>
        <taxon>Bacteroidales</taxon>
        <taxon>Bacteroidaceae</taxon>
        <taxon>Phocaeicola</taxon>
    </lineage>
</organism>
<dbReference type="Proteomes" id="UP000095333">
    <property type="component" value="Unassembled WGS sequence"/>
</dbReference>
<gene>
    <name evidence="1" type="ORF">ERS852457_02149</name>
</gene>
<dbReference type="GO" id="GO:0016740">
    <property type="term" value="F:transferase activity"/>
    <property type="evidence" value="ECO:0007669"/>
    <property type="project" value="UniProtKB-KW"/>
</dbReference>
<keyword evidence="1" id="KW-0808">Transferase</keyword>
<proteinExistence type="predicted"/>
<protein>
    <submittedName>
        <fullName evidence="1">Sugar transferases involved in lipopolysaccharide synthesis</fullName>
    </submittedName>
</protein>
<dbReference type="EMBL" id="CYZI01000011">
    <property type="protein sequence ID" value="CUO50864.1"/>
    <property type="molecule type" value="Genomic_DNA"/>
</dbReference>
<name>A0A174FKS9_PHOVU</name>